<evidence type="ECO:0000256" key="5">
    <source>
        <dbReference type="ARBA" id="ARBA00022576"/>
    </source>
</evidence>
<protein>
    <recommendedName>
        <fullName evidence="9">Histidinol-phosphate aminotransferase</fullName>
        <ecNumber evidence="9">2.6.1.9</ecNumber>
    </recommendedName>
    <alternativeName>
        <fullName evidence="9">Imidazole acetol-phosphate transaminase</fullName>
    </alternativeName>
</protein>
<evidence type="ECO:0000313" key="12">
    <source>
        <dbReference type="Proteomes" id="UP000050874"/>
    </source>
</evidence>
<dbReference type="Proteomes" id="UP000050874">
    <property type="component" value="Unassembled WGS sequence"/>
</dbReference>
<dbReference type="AlphaFoldDB" id="A0A0R2PMG0"/>
<reference evidence="12" key="1">
    <citation type="submission" date="2015-10" db="EMBL/GenBank/DDBJ databases">
        <title>Metagenome-Assembled Genomes uncover a global brackish microbiome.</title>
        <authorList>
            <person name="Hugerth L.W."/>
            <person name="Larsson J."/>
            <person name="Alneberg J."/>
            <person name="Lindh M.V."/>
            <person name="Legrand C."/>
            <person name="Pinhassi J."/>
            <person name="Andersson A."/>
        </authorList>
    </citation>
    <scope>NUCLEOTIDE SEQUENCE [LARGE SCALE GENOMIC DNA]</scope>
</reference>
<evidence type="ECO:0000313" key="11">
    <source>
        <dbReference type="EMBL" id="KRO39289.1"/>
    </source>
</evidence>
<evidence type="ECO:0000256" key="9">
    <source>
        <dbReference type="HAMAP-Rule" id="MF_01023"/>
    </source>
</evidence>
<keyword evidence="5 9" id="KW-0032">Aminotransferase</keyword>
<dbReference type="GO" id="GO:0000105">
    <property type="term" value="P:L-histidine biosynthetic process"/>
    <property type="evidence" value="ECO:0007669"/>
    <property type="project" value="UniProtKB-UniRule"/>
</dbReference>
<dbReference type="InterPro" id="IPR015424">
    <property type="entry name" value="PyrdxlP-dep_Trfase"/>
</dbReference>
<dbReference type="PANTHER" id="PTHR43643:SF3">
    <property type="entry name" value="HISTIDINOL-PHOSPHATE AMINOTRANSFERASE"/>
    <property type="match status" value="1"/>
</dbReference>
<dbReference type="Gene3D" id="3.90.1150.10">
    <property type="entry name" value="Aspartate Aminotransferase, domain 1"/>
    <property type="match status" value="1"/>
</dbReference>
<dbReference type="Pfam" id="PF00155">
    <property type="entry name" value="Aminotran_1_2"/>
    <property type="match status" value="1"/>
</dbReference>
<evidence type="ECO:0000256" key="6">
    <source>
        <dbReference type="ARBA" id="ARBA00022679"/>
    </source>
</evidence>
<comment type="cofactor">
    <cofactor evidence="1 9">
        <name>pyridoxal 5'-phosphate</name>
        <dbReference type="ChEBI" id="CHEBI:597326"/>
    </cofactor>
</comment>
<comment type="pathway">
    <text evidence="2 9">Amino-acid biosynthesis; L-histidine biosynthesis; L-histidine from 5-phospho-alpha-D-ribose 1-diphosphate: step 7/9.</text>
</comment>
<comment type="subunit">
    <text evidence="4 9">Homodimer.</text>
</comment>
<dbReference type="InterPro" id="IPR050106">
    <property type="entry name" value="HistidinolP_aminotransfase"/>
</dbReference>
<dbReference type="Gene3D" id="3.40.640.10">
    <property type="entry name" value="Type I PLP-dependent aspartate aminotransferase-like (Major domain)"/>
    <property type="match status" value="1"/>
</dbReference>
<feature type="domain" description="Aminotransferase class I/classII large" evidence="10">
    <location>
        <begin position="36"/>
        <end position="359"/>
    </location>
</feature>
<name>A0A0R2PMG0_9GAMM</name>
<dbReference type="InterPro" id="IPR004839">
    <property type="entry name" value="Aminotransferase_I/II_large"/>
</dbReference>
<dbReference type="UniPathway" id="UPA00031">
    <property type="reaction ID" value="UER00012"/>
</dbReference>
<dbReference type="EC" id="2.6.1.9" evidence="9"/>
<dbReference type="GO" id="GO:0030170">
    <property type="term" value="F:pyridoxal phosphate binding"/>
    <property type="evidence" value="ECO:0007669"/>
    <property type="project" value="InterPro"/>
</dbReference>
<dbReference type="GO" id="GO:0004400">
    <property type="term" value="F:histidinol-phosphate transaminase activity"/>
    <property type="evidence" value="ECO:0007669"/>
    <property type="project" value="UniProtKB-UniRule"/>
</dbReference>
<dbReference type="EMBL" id="LIAV01000226">
    <property type="protein sequence ID" value="KRO39289.1"/>
    <property type="molecule type" value="Genomic_DNA"/>
</dbReference>
<comment type="catalytic activity">
    <reaction evidence="8 9">
        <text>L-histidinol phosphate + 2-oxoglutarate = 3-(imidazol-4-yl)-2-oxopropyl phosphate + L-glutamate</text>
        <dbReference type="Rhea" id="RHEA:23744"/>
        <dbReference type="ChEBI" id="CHEBI:16810"/>
        <dbReference type="ChEBI" id="CHEBI:29985"/>
        <dbReference type="ChEBI" id="CHEBI:57766"/>
        <dbReference type="ChEBI" id="CHEBI:57980"/>
        <dbReference type="EC" id="2.6.1.9"/>
    </reaction>
</comment>
<proteinExistence type="inferred from homology"/>
<evidence type="ECO:0000256" key="1">
    <source>
        <dbReference type="ARBA" id="ARBA00001933"/>
    </source>
</evidence>
<keyword evidence="9" id="KW-0368">Histidine biosynthesis</keyword>
<dbReference type="CDD" id="cd00609">
    <property type="entry name" value="AAT_like"/>
    <property type="match status" value="1"/>
</dbReference>
<comment type="similarity">
    <text evidence="3 9">Belongs to the class-II pyridoxal-phosphate-dependent aminotransferase family. Histidinol-phosphate aminotransferase subfamily.</text>
</comment>
<evidence type="ECO:0000256" key="7">
    <source>
        <dbReference type="ARBA" id="ARBA00022898"/>
    </source>
</evidence>
<keyword evidence="7 9" id="KW-0663">Pyridoxal phosphate</keyword>
<evidence type="ECO:0000256" key="4">
    <source>
        <dbReference type="ARBA" id="ARBA00011738"/>
    </source>
</evidence>
<dbReference type="InterPro" id="IPR015422">
    <property type="entry name" value="PyrdxlP-dep_Trfase_small"/>
</dbReference>
<dbReference type="InterPro" id="IPR015421">
    <property type="entry name" value="PyrdxlP-dep_Trfase_major"/>
</dbReference>
<dbReference type="PANTHER" id="PTHR43643">
    <property type="entry name" value="HISTIDINOL-PHOSPHATE AMINOTRANSFERASE 2"/>
    <property type="match status" value="1"/>
</dbReference>
<gene>
    <name evidence="9" type="primary">hisC</name>
    <name evidence="11" type="ORF">ABR63_02615</name>
</gene>
<sequence>MSLELLKNLNPGIADLHPYEPGRSIDEVMLEYGLTEVIKLASNENPLGASPKALSLLKNSSKGFHLYPDGNGTKLKKVIATHEKLSSENIILGNGSNEVLELAARAFLNPESSAIASCHAFAVYKIVTQSSGATLIEVPTKNWGHDLQEFPQHISSETKIIFIANPNNPTGTYNTHQEVYDLLAKIPASILVVLDCAYFEYVEKCDYVDPLALLAEFDNLMVTKSFSKIHGLASVRIGYGLSNPALIEVLNRVRQPFNVNALAQDLACAALEDKEHSQKSIHLNRIEGLFLLNELTNLGLECIPSVGNFISFKGEFNGQETFKKLMARGVIVRPIDLYDMPNFLRVTIGTHDENLRFLEELALLL</sequence>
<dbReference type="NCBIfam" id="TIGR01141">
    <property type="entry name" value="hisC"/>
    <property type="match status" value="1"/>
</dbReference>
<dbReference type="HAMAP" id="MF_01023">
    <property type="entry name" value="HisC_aminotrans_2"/>
    <property type="match status" value="1"/>
</dbReference>
<evidence type="ECO:0000256" key="2">
    <source>
        <dbReference type="ARBA" id="ARBA00005011"/>
    </source>
</evidence>
<comment type="caution">
    <text evidence="11">The sequence shown here is derived from an EMBL/GenBank/DDBJ whole genome shotgun (WGS) entry which is preliminary data.</text>
</comment>
<dbReference type="SUPFAM" id="SSF53383">
    <property type="entry name" value="PLP-dependent transferases"/>
    <property type="match status" value="1"/>
</dbReference>
<feature type="modified residue" description="N6-(pyridoxal phosphate)lysine" evidence="9">
    <location>
        <position position="228"/>
    </location>
</feature>
<evidence type="ECO:0000259" key="10">
    <source>
        <dbReference type="Pfam" id="PF00155"/>
    </source>
</evidence>
<organism evidence="11 12">
    <name type="scientific">SAR86 cluster bacterium BACL1 MAG-120920-bin57</name>
    <dbReference type="NCBI Taxonomy" id="1655571"/>
    <lineage>
        <taxon>Bacteria</taxon>
        <taxon>Pseudomonadati</taxon>
        <taxon>Pseudomonadota</taxon>
        <taxon>Gammaproteobacteria</taxon>
        <taxon>SAR86 cluster</taxon>
    </lineage>
</organism>
<evidence type="ECO:0000256" key="3">
    <source>
        <dbReference type="ARBA" id="ARBA00007970"/>
    </source>
</evidence>
<keyword evidence="6 9" id="KW-0808">Transferase</keyword>
<keyword evidence="9" id="KW-0028">Amino-acid biosynthesis</keyword>
<evidence type="ECO:0000256" key="8">
    <source>
        <dbReference type="ARBA" id="ARBA00047481"/>
    </source>
</evidence>
<dbReference type="InterPro" id="IPR005861">
    <property type="entry name" value="HisP_aminotrans"/>
</dbReference>
<accession>A0A0R2PMG0</accession>